<name>C9KKF9_9FIRM</name>
<evidence type="ECO:0000313" key="2">
    <source>
        <dbReference type="EMBL" id="EEX69609.1"/>
    </source>
</evidence>
<dbReference type="Proteomes" id="UP000003671">
    <property type="component" value="Unassembled WGS sequence"/>
</dbReference>
<reference evidence="2" key="1">
    <citation type="submission" date="2009-09" db="EMBL/GenBank/DDBJ databases">
        <authorList>
            <person name="Weinstock G."/>
            <person name="Sodergren E."/>
            <person name="Clifton S."/>
            <person name="Fulton L."/>
            <person name="Fulton B."/>
            <person name="Courtney L."/>
            <person name="Fronick C."/>
            <person name="Harrison M."/>
            <person name="Strong C."/>
            <person name="Farmer C."/>
            <person name="Delahaunty K."/>
            <person name="Markovic C."/>
            <person name="Hall O."/>
            <person name="Minx P."/>
            <person name="Tomlinson C."/>
            <person name="Mitreva M."/>
            <person name="Nelson J."/>
            <person name="Hou S."/>
            <person name="Wollam A."/>
            <person name="Pepin K.H."/>
            <person name="Johnson M."/>
            <person name="Bhonagiri V."/>
            <person name="Nash W.E."/>
            <person name="Warren W."/>
            <person name="Chinwalla A."/>
            <person name="Mardis E.R."/>
            <person name="Wilson R.K."/>
        </authorList>
    </citation>
    <scope>NUCLEOTIDE SEQUENCE [LARGE SCALE GENOMIC DNA]</scope>
    <source>
        <strain evidence="2">DSM 20544</strain>
    </source>
</reference>
<dbReference type="PATRIC" id="fig|500635.8.peg.1046"/>
<dbReference type="EMBL" id="ABWK02000009">
    <property type="protein sequence ID" value="EEX69609.1"/>
    <property type="molecule type" value="Genomic_DNA"/>
</dbReference>
<feature type="transmembrane region" description="Helical" evidence="1">
    <location>
        <begin position="20"/>
        <end position="37"/>
    </location>
</feature>
<proteinExistence type="predicted"/>
<gene>
    <name evidence="2" type="ORF">MITSMUL_03658</name>
</gene>
<sequence length="57" mass="6527">MTKHNWFYSQLFTNWKRFEVIYVTILILLQLTVFAIVPDSPIGMISGSRVSFASSTA</sequence>
<dbReference type="GeneID" id="93482634"/>
<keyword evidence="1" id="KW-0472">Membrane</keyword>
<dbReference type="RefSeq" id="WP_005839847.1">
    <property type="nucleotide sequence ID" value="NZ_GG697141.2"/>
</dbReference>
<keyword evidence="1" id="KW-0812">Transmembrane</keyword>
<organism evidence="2 3">
    <name type="scientific">Mitsuokella multacida DSM 20544</name>
    <dbReference type="NCBI Taxonomy" id="500635"/>
    <lineage>
        <taxon>Bacteria</taxon>
        <taxon>Bacillati</taxon>
        <taxon>Bacillota</taxon>
        <taxon>Negativicutes</taxon>
        <taxon>Selenomonadales</taxon>
        <taxon>Selenomonadaceae</taxon>
        <taxon>Mitsuokella</taxon>
    </lineage>
</organism>
<evidence type="ECO:0000256" key="1">
    <source>
        <dbReference type="SAM" id="Phobius"/>
    </source>
</evidence>
<dbReference type="AlphaFoldDB" id="C9KKF9"/>
<protein>
    <submittedName>
        <fullName evidence="2">Uncharacterized protein</fullName>
    </submittedName>
</protein>
<comment type="caution">
    <text evidence="2">The sequence shown here is derived from an EMBL/GenBank/DDBJ whole genome shotgun (WGS) entry which is preliminary data.</text>
</comment>
<keyword evidence="1" id="KW-1133">Transmembrane helix</keyword>
<dbReference type="STRING" id="500635.MITSMUL_03658"/>
<dbReference type="HOGENOM" id="CLU_2991744_0_0_9"/>
<evidence type="ECO:0000313" key="3">
    <source>
        <dbReference type="Proteomes" id="UP000003671"/>
    </source>
</evidence>
<keyword evidence="3" id="KW-1185">Reference proteome</keyword>
<accession>C9KKF9</accession>